<feature type="domain" description="UPF0029" evidence="3">
    <location>
        <begin position="142"/>
        <end position="197"/>
    </location>
</feature>
<comment type="caution">
    <text evidence="4">The sequence shown here is derived from an EMBL/GenBank/DDBJ whole genome shotgun (WGS) entry which is preliminary data.</text>
</comment>
<dbReference type="InterPro" id="IPR023582">
    <property type="entry name" value="Impact"/>
</dbReference>
<dbReference type="InterPro" id="IPR036956">
    <property type="entry name" value="Impact_N_sf"/>
</dbReference>
<comment type="similarity">
    <text evidence="1">Belongs to the IMPACT family.</text>
</comment>
<organism evidence="4 5">
    <name type="scientific">Desmospora activa DSM 45169</name>
    <dbReference type="NCBI Taxonomy" id="1121389"/>
    <lineage>
        <taxon>Bacteria</taxon>
        <taxon>Bacillati</taxon>
        <taxon>Bacillota</taxon>
        <taxon>Bacilli</taxon>
        <taxon>Bacillales</taxon>
        <taxon>Thermoactinomycetaceae</taxon>
        <taxon>Desmospora</taxon>
    </lineage>
</organism>
<dbReference type="SUPFAM" id="SSF54211">
    <property type="entry name" value="Ribosomal protein S5 domain 2-like"/>
    <property type="match status" value="1"/>
</dbReference>
<dbReference type="InterPro" id="IPR015269">
    <property type="entry name" value="UPF0029_Impact_C"/>
</dbReference>
<feature type="domain" description="Impact N-terminal" evidence="2">
    <location>
        <begin position="21"/>
        <end position="124"/>
    </location>
</feature>
<keyword evidence="5" id="KW-1185">Reference proteome</keyword>
<dbReference type="InterPro" id="IPR015796">
    <property type="entry name" value="Impact_YigZ-like"/>
</dbReference>
<dbReference type="InterPro" id="IPR001498">
    <property type="entry name" value="Impact_N"/>
</dbReference>
<reference evidence="4 5" key="1">
    <citation type="submission" date="2018-04" db="EMBL/GenBank/DDBJ databases">
        <title>Genomic Encyclopedia of Archaeal and Bacterial Type Strains, Phase II (KMG-II): from individual species to whole genera.</title>
        <authorList>
            <person name="Goeker M."/>
        </authorList>
    </citation>
    <scope>NUCLEOTIDE SEQUENCE [LARGE SCALE GENOMIC DNA]</scope>
    <source>
        <strain evidence="4 5">DSM 45169</strain>
    </source>
</reference>
<sequence length="216" mass="24447">MQIPARFRTVKGYGETEIIIQKSRFISYVERVDKEEEAIGFIQGIAKKHWDATHNCYAYIVRDPQEIQRSSDDGEPAGTAGRPILEVLKKRQLCNTAVVVTRYFGGIKLGAGGLVRAYGQGASAGLDTAGEYEWIPHHRVLITVNYHAMGKVEHQLHQTGYEMESPQFTDRVQWTLWVPVGEETSLQQMVSEQTSGQGMFNLKEIQYRPRESGNEE</sequence>
<dbReference type="InterPro" id="IPR035647">
    <property type="entry name" value="EFG_III/V"/>
</dbReference>
<dbReference type="SUPFAM" id="SSF54980">
    <property type="entry name" value="EF-G C-terminal domain-like"/>
    <property type="match status" value="1"/>
</dbReference>
<dbReference type="AlphaFoldDB" id="A0A2T4Z4A0"/>
<dbReference type="RefSeq" id="WP_342748262.1">
    <property type="nucleotide sequence ID" value="NZ_PZZP01000002.1"/>
</dbReference>
<evidence type="ECO:0000259" key="2">
    <source>
        <dbReference type="Pfam" id="PF01205"/>
    </source>
</evidence>
<proteinExistence type="inferred from homology"/>
<dbReference type="Gene3D" id="3.30.230.30">
    <property type="entry name" value="Impact, N-terminal domain"/>
    <property type="match status" value="1"/>
</dbReference>
<evidence type="ECO:0000259" key="3">
    <source>
        <dbReference type="Pfam" id="PF09186"/>
    </source>
</evidence>
<accession>A0A2T4Z4A0</accession>
<dbReference type="NCBIfam" id="TIGR00257">
    <property type="entry name" value="IMPACT_YIGZ"/>
    <property type="match status" value="1"/>
</dbReference>
<dbReference type="EMBL" id="PZZP01000002">
    <property type="protein sequence ID" value="PTM56709.1"/>
    <property type="molecule type" value="Genomic_DNA"/>
</dbReference>
<evidence type="ECO:0000313" key="5">
    <source>
        <dbReference type="Proteomes" id="UP000241639"/>
    </source>
</evidence>
<dbReference type="PANTHER" id="PTHR16301">
    <property type="entry name" value="IMPACT-RELATED"/>
    <property type="match status" value="1"/>
</dbReference>
<dbReference type="Proteomes" id="UP000241639">
    <property type="component" value="Unassembled WGS sequence"/>
</dbReference>
<gene>
    <name evidence="4" type="ORF">C8J48_3034</name>
</gene>
<dbReference type="Pfam" id="PF09186">
    <property type="entry name" value="DUF1949"/>
    <property type="match status" value="1"/>
</dbReference>
<evidence type="ECO:0000313" key="4">
    <source>
        <dbReference type="EMBL" id="PTM56709.1"/>
    </source>
</evidence>
<dbReference type="PANTHER" id="PTHR16301:SF20">
    <property type="entry name" value="IMPACT FAMILY MEMBER YIGZ"/>
    <property type="match status" value="1"/>
</dbReference>
<dbReference type="GO" id="GO:0005737">
    <property type="term" value="C:cytoplasm"/>
    <property type="evidence" value="ECO:0007669"/>
    <property type="project" value="TreeGrafter"/>
</dbReference>
<protein>
    <submittedName>
        <fullName evidence="4">Putative YigZ family protein</fullName>
    </submittedName>
</protein>
<dbReference type="Gene3D" id="3.30.70.240">
    <property type="match status" value="1"/>
</dbReference>
<dbReference type="InterPro" id="IPR020568">
    <property type="entry name" value="Ribosomal_Su5_D2-typ_SF"/>
</dbReference>
<dbReference type="InterPro" id="IPR020569">
    <property type="entry name" value="UPF0029_Impact_CS"/>
</dbReference>
<dbReference type="Pfam" id="PF01205">
    <property type="entry name" value="Impact_N"/>
    <property type="match status" value="1"/>
</dbReference>
<dbReference type="GO" id="GO:0006446">
    <property type="term" value="P:regulation of translational initiation"/>
    <property type="evidence" value="ECO:0007669"/>
    <property type="project" value="TreeGrafter"/>
</dbReference>
<name>A0A2T4Z4A0_9BACL</name>
<evidence type="ECO:0000256" key="1">
    <source>
        <dbReference type="ARBA" id="ARBA00007665"/>
    </source>
</evidence>
<dbReference type="PROSITE" id="PS00910">
    <property type="entry name" value="UPF0029"/>
    <property type="match status" value="1"/>
</dbReference>